<evidence type="ECO:0000256" key="2">
    <source>
        <dbReference type="ARBA" id="ARBA00009477"/>
    </source>
</evidence>
<dbReference type="Pfam" id="PF25917">
    <property type="entry name" value="BSH_RND"/>
    <property type="match status" value="1"/>
</dbReference>
<dbReference type="PANTHER" id="PTHR30158">
    <property type="entry name" value="ACRA/E-RELATED COMPONENT OF DRUG EFFLUX TRANSPORTER"/>
    <property type="match status" value="1"/>
</dbReference>
<feature type="region of interest" description="Disordered" evidence="3">
    <location>
        <begin position="373"/>
        <end position="393"/>
    </location>
</feature>
<dbReference type="EMBL" id="CP069370">
    <property type="protein sequence ID" value="QYZ69622.1"/>
    <property type="molecule type" value="Genomic_DNA"/>
</dbReference>
<dbReference type="InterPro" id="IPR058624">
    <property type="entry name" value="MdtA-like_HH"/>
</dbReference>
<dbReference type="Gene3D" id="2.40.50.100">
    <property type="match status" value="1"/>
</dbReference>
<name>A0A8G0ZVI5_9RHOB</name>
<evidence type="ECO:0000256" key="3">
    <source>
        <dbReference type="SAM" id="MobiDB-lite"/>
    </source>
</evidence>
<feature type="compositionally biased region" description="Polar residues" evidence="3">
    <location>
        <begin position="382"/>
        <end position="393"/>
    </location>
</feature>
<gene>
    <name evidence="8" type="ORF">JO391_18285</name>
</gene>
<keyword evidence="9" id="KW-1185">Reference proteome</keyword>
<evidence type="ECO:0000259" key="4">
    <source>
        <dbReference type="Pfam" id="PF25876"/>
    </source>
</evidence>
<dbReference type="RefSeq" id="WP_220661840.1">
    <property type="nucleotide sequence ID" value="NZ_CP069370.1"/>
</dbReference>
<comment type="similarity">
    <text evidence="2">Belongs to the membrane fusion protein (MFP) (TC 8.A.1) family.</text>
</comment>
<dbReference type="Gene3D" id="1.10.287.470">
    <property type="entry name" value="Helix hairpin bin"/>
    <property type="match status" value="1"/>
</dbReference>
<dbReference type="Gene3D" id="2.40.420.20">
    <property type="match status" value="1"/>
</dbReference>
<dbReference type="Pfam" id="PF25944">
    <property type="entry name" value="Beta-barrel_RND"/>
    <property type="match status" value="1"/>
</dbReference>
<evidence type="ECO:0000259" key="6">
    <source>
        <dbReference type="Pfam" id="PF25944"/>
    </source>
</evidence>
<dbReference type="SUPFAM" id="SSF111369">
    <property type="entry name" value="HlyD-like secretion proteins"/>
    <property type="match status" value="1"/>
</dbReference>
<dbReference type="GO" id="GO:0005886">
    <property type="term" value="C:plasma membrane"/>
    <property type="evidence" value="ECO:0007669"/>
    <property type="project" value="TreeGrafter"/>
</dbReference>
<evidence type="ECO:0000259" key="7">
    <source>
        <dbReference type="Pfam" id="PF25967"/>
    </source>
</evidence>
<dbReference type="InterPro" id="IPR058627">
    <property type="entry name" value="MdtA-like_C"/>
</dbReference>
<dbReference type="AlphaFoldDB" id="A0A8G0ZVI5"/>
<dbReference type="Proteomes" id="UP000826300">
    <property type="component" value="Chromosome"/>
</dbReference>
<dbReference type="Gene3D" id="2.40.30.170">
    <property type="match status" value="1"/>
</dbReference>
<protein>
    <submittedName>
        <fullName evidence="8">Efflux RND transporter periplasmic adaptor subunit</fullName>
    </submittedName>
</protein>
<comment type="subcellular location">
    <subcellularLocation>
        <location evidence="1">Cell envelope</location>
    </subcellularLocation>
</comment>
<dbReference type="KEGG" id="nsm:JO391_18285"/>
<feature type="domain" description="Multidrug resistance protein MdtA-like barrel-sandwich hybrid" evidence="5">
    <location>
        <begin position="69"/>
        <end position="204"/>
    </location>
</feature>
<evidence type="ECO:0000313" key="9">
    <source>
        <dbReference type="Proteomes" id="UP000826300"/>
    </source>
</evidence>
<reference evidence="8" key="1">
    <citation type="submission" date="2021-02" db="EMBL/GenBank/DDBJ databases">
        <title>Rhodobacter shimadae sp. nov., an aerobic anoxygenic phototrophic bacterium isolated from a hot spring.</title>
        <authorList>
            <person name="Muramatsu S."/>
            <person name="Haruta S."/>
            <person name="Hirose S."/>
            <person name="Hanada S."/>
        </authorList>
    </citation>
    <scope>NUCLEOTIDE SEQUENCE</scope>
    <source>
        <strain evidence="8">N10</strain>
    </source>
</reference>
<feature type="domain" description="Multidrug resistance protein MdtA-like C-terminal permuted SH3" evidence="7">
    <location>
        <begin position="308"/>
        <end position="367"/>
    </location>
</feature>
<feature type="domain" description="Multidrug resistance protein MdtA-like beta-barrel" evidence="6">
    <location>
        <begin position="214"/>
        <end position="301"/>
    </location>
</feature>
<evidence type="ECO:0000259" key="5">
    <source>
        <dbReference type="Pfam" id="PF25917"/>
    </source>
</evidence>
<feature type="domain" description="Multidrug resistance protein MdtA-like alpha-helical hairpin" evidence="4">
    <location>
        <begin position="109"/>
        <end position="178"/>
    </location>
</feature>
<dbReference type="Pfam" id="PF25876">
    <property type="entry name" value="HH_MFP_RND"/>
    <property type="match status" value="1"/>
</dbReference>
<dbReference type="NCBIfam" id="TIGR01730">
    <property type="entry name" value="RND_mfp"/>
    <property type="match status" value="1"/>
</dbReference>
<dbReference type="GO" id="GO:0022857">
    <property type="term" value="F:transmembrane transporter activity"/>
    <property type="evidence" value="ECO:0007669"/>
    <property type="project" value="InterPro"/>
</dbReference>
<sequence length="393" mass="42377">MLRWLLVCAFIGAAGAAGYFGYVEFEHRRQAAKSVPAAPKPVEVSYVEAAPEDLAVTMQFVAQTQSSQSVQINARVEGFLDSRKYVEGQLVRAGDVLFQMDPKPFEVALQQAEAAVRAQEAALTVAQETLARIEPLAAANAVSKKDLDDARGAVDRALANVDEAKAGVAQAELNLSYTTIRSPVTGMADKALQQDGTYISFSNSALTTVSLVSPMWVNFSVSEYQLTDWRRETQQGTLKPPANGEFSFKLLLPDGSPFPNGGVVTFEAPSFDATTGTFQVRGTFENPDGVMKPYQYVTALVSGFVRPQAIVVPQRAVHQSQTGHFVWVIDASNKSQLRPVEVGEWQGTGWIISKGLAKGDKVVVDGLIMQPNTVVDPKPMTKDSSAGTESQGN</sequence>
<dbReference type="InterPro" id="IPR058625">
    <property type="entry name" value="MdtA-like_BSH"/>
</dbReference>
<dbReference type="GO" id="GO:0046677">
    <property type="term" value="P:response to antibiotic"/>
    <property type="evidence" value="ECO:0007669"/>
    <property type="project" value="TreeGrafter"/>
</dbReference>
<organism evidence="8 9">
    <name type="scientific">Neotabrizicola shimadae</name>
    <dbReference type="NCBI Taxonomy" id="2807096"/>
    <lineage>
        <taxon>Bacteria</taxon>
        <taxon>Pseudomonadati</taxon>
        <taxon>Pseudomonadota</taxon>
        <taxon>Alphaproteobacteria</taxon>
        <taxon>Rhodobacterales</taxon>
        <taxon>Paracoccaceae</taxon>
        <taxon>Neotabrizicola</taxon>
    </lineage>
</organism>
<dbReference type="InterPro" id="IPR058626">
    <property type="entry name" value="MdtA-like_b-barrel"/>
</dbReference>
<accession>A0A8G0ZVI5</accession>
<dbReference type="GO" id="GO:0030313">
    <property type="term" value="C:cell envelope"/>
    <property type="evidence" value="ECO:0007669"/>
    <property type="project" value="UniProtKB-SubCell"/>
</dbReference>
<evidence type="ECO:0000313" key="8">
    <source>
        <dbReference type="EMBL" id="QYZ69622.1"/>
    </source>
</evidence>
<dbReference type="Pfam" id="PF25967">
    <property type="entry name" value="RND-MFP_C"/>
    <property type="match status" value="1"/>
</dbReference>
<evidence type="ECO:0000256" key="1">
    <source>
        <dbReference type="ARBA" id="ARBA00004196"/>
    </source>
</evidence>
<proteinExistence type="inferred from homology"/>
<dbReference type="InterPro" id="IPR006143">
    <property type="entry name" value="RND_pump_MFP"/>
</dbReference>